<evidence type="ECO:0000313" key="2">
    <source>
        <dbReference type="Proteomes" id="UP000518300"/>
    </source>
</evidence>
<name>A0A848LRW7_9BACT</name>
<keyword evidence="2" id="KW-1185">Reference proteome</keyword>
<dbReference type="EMBL" id="JABBJJ010000235">
    <property type="protein sequence ID" value="NMO20283.1"/>
    <property type="molecule type" value="Genomic_DNA"/>
</dbReference>
<gene>
    <name evidence="1" type="ORF">HG543_36305</name>
</gene>
<comment type="caution">
    <text evidence="1">The sequence shown here is derived from an EMBL/GenBank/DDBJ whole genome shotgun (WGS) entry which is preliminary data.</text>
</comment>
<dbReference type="Proteomes" id="UP000518300">
    <property type="component" value="Unassembled WGS sequence"/>
</dbReference>
<organism evidence="1 2">
    <name type="scientific">Pyxidicoccus fallax</name>
    <dbReference type="NCBI Taxonomy" id="394095"/>
    <lineage>
        <taxon>Bacteria</taxon>
        <taxon>Pseudomonadati</taxon>
        <taxon>Myxococcota</taxon>
        <taxon>Myxococcia</taxon>
        <taxon>Myxococcales</taxon>
        <taxon>Cystobacterineae</taxon>
        <taxon>Myxococcaceae</taxon>
        <taxon>Pyxidicoccus</taxon>
    </lineage>
</organism>
<dbReference type="AlphaFoldDB" id="A0A848LRW7"/>
<proteinExistence type="predicted"/>
<accession>A0A848LRW7</accession>
<sequence>MTPETLIDTARGLTSDASIEDAVARYFDDCPDSEAQRESAMEALAMRLWHQRDARDLPLIRVLTRRETALRRHLGGCGDALYALCHLLYRQGHVEDVLLLYAAKRANLDAGAMLEPDLLTLGRSREELLHFLDGRPAGTPEDSRLRQAVERAFDSPSHDSLEALCAAADDYLRD</sequence>
<protein>
    <submittedName>
        <fullName evidence="1">Uncharacterized protein</fullName>
    </submittedName>
</protein>
<evidence type="ECO:0000313" key="1">
    <source>
        <dbReference type="EMBL" id="NMO20283.1"/>
    </source>
</evidence>
<reference evidence="1 2" key="1">
    <citation type="submission" date="2020-04" db="EMBL/GenBank/DDBJ databases">
        <title>Draft genome of Pyxidicoccus fallax type strain.</title>
        <authorList>
            <person name="Whitworth D.E."/>
        </authorList>
    </citation>
    <scope>NUCLEOTIDE SEQUENCE [LARGE SCALE GENOMIC DNA]</scope>
    <source>
        <strain evidence="1 2">DSM 14698</strain>
    </source>
</reference>
<dbReference type="RefSeq" id="WP_169349504.1">
    <property type="nucleotide sequence ID" value="NZ_JABBJJ010000235.1"/>
</dbReference>